<feature type="compositionally biased region" description="Polar residues" evidence="1">
    <location>
        <begin position="11"/>
        <end position="22"/>
    </location>
</feature>
<reference evidence="2" key="1">
    <citation type="submission" date="2020-11" db="EMBL/GenBank/DDBJ databases">
        <authorList>
            <person name="Whitehead M."/>
        </authorList>
    </citation>
    <scope>NUCLEOTIDE SEQUENCE</scope>
    <source>
        <strain evidence="2">EGII</strain>
    </source>
</reference>
<evidence type="ECO:0000313" key="3">
    <source>
        <dbReference type="Proteomes" id="UP000606786"/>
    </source>
</evidence>
<comment type="caution">
    <text evidence="2">The sequence shown here is derived from an EMBL/GenBank/DDBJ whole genome shotgun (WGS) entry which is preliminary data.</text>
</comment>
<feature type="non-terminal residue" evidence="2">
    <location>
        <position position="62"/>
    </location>
</feature>
<name>A0A811UJN7_CERCA</name>
<feature type="region of interest" description="Disordered" evidence="1">
    <location>
        <begin position="36"/>
        <end position="62"/>
    </location>
</feature>
<feature type="region of interest" description="Disordered" evidence="1">
    <location>
        <begin position="1"/>
        <end position="22"/>
    </location>
</feature>
<feature type="compositionally biased region" description="Basic residues" evidence="1">
    <location>
        <begin position="1"/>
        <end position="10"/>
    </location>
</feature>
<keyword evidence="3" id="KW-1185">Reference proteome</keyword>
<gene>
    <name evidence="2" type="ORF">CCAP1982_LOCUS7528</name>
</gene>
<dbReference type="Proteomes" id="UP000606786">
    <property type="component" value="Unassembled WGS sequence"/>
</dbReference>
<evidence type="ECO:0000313" key="2">
    <source>
        <dbReference type="EMBL" id="CAD6998981.1"/>
    </source>
</evidence>
<sequence>MRNGSKKSLRKSSAQASVTATRATAKIIETVATNTTINRRISGKDQQSNETSSNKAKTATKR</sequence>
<accession>A0A811UJN7</accession>
<organism evidence="2 3">
    <name type="scientific">Ceratitis capitata</name>
    <name type="common">Mediterranean fruit fly</name>
    <name type="synonym">Tephritis capitata</name>
    <dbReference type="NCBI Taxonomy" id="7213"/>
    <lineage>
        <taxon>Eukaryota</taxon>
        <taxon>Metazoa</taxon>
        <taxon>Ecdysozoa</taxon>
        <taxon>Arthropoda</taxon>
        <taxon>Hexapoda</taxon>
        <taxon>Insecta</taxon>
        <taxon>Pterygota</taxon>
        <taxon>Neoptera</taxon>
        <taxon>Endopterygota</taxon>
        <taxon>Diptera</taxon>
        <taxon>Brachycera</taxon>
        <taxon>Muscomorpha</taxon>
        <taxon>Tephritoidea</taxon>
        <taxon>Tephritidae</taxon>
        <taxon>Ceratitis</taxon>
        <taxon>Ceratitis</taxon>
    </lineage>
</organism>
<evidence type="ECO:0000256" key="1">
    <source>
        <dbReference type="SAM" id="MobiDB-lite"/>
    </source>
</evidence>
<dbReference type="EMBL" id="CAJHJT010000012">
    <property type="protein sequence ID" value="CAD6998981.1"/>
    <property type="molecule type" value="Genomic_DNA"/>
</dbReference>
<proteinExistence type="predicted"/>
<protein>
    <submittedName>
        <fullName evidence="2">(Mediterranean fruit fly) hypothetical protein</fullName>
    </submittedName>
</protein>
<dbReference type="AlphaFoldDB" id="A0A811UJN7"/>